<dbReference type="AlphaFoldDB" id="A0A1G1SW81"/>
<sequence length="138" mass="15641">MKTYLIDDDALAIYLNEHLLRTEGFSTCICTFQSAQGALDTLLEKTKKVPKVVFLDLNMPMMDGWEFLDALTPHQEALRGSCRIYILTSSLAMQDLEKSKQYDLVAGLIHKPLDARELQELKARLVDEMVADDEPCDC</sequence>
<dbReference type="InterPro" id="IPR011006">
    <property type="entry name" value="CheY-like_superfamily"/>
</dbReference>
<keyword evidence="4" id="KW-1185">Reference proteome</keyword>
<dbReference type="EMBL" id="MDZC01000091">
    <property type="protein sequence ID" value="OGX82880.1"/>
    <property type="molecule type" value="Genomic_DNA"/>
</dbReference>
<gene>
    <name evidence="3" type="ORF">BEN48_17410</name>
</gene>
<dbReference type="PROSITE" id="PS50110">
    <property type="entry name" value="RESPONSE_REGULATORY"/>
    <property type="match status" value="1"/>
</dbReference>
<dbReference type="RefSeq" id="WP_070735639.1">
    <property type="nucleotide sequence ID" value="NZ_MDZC01000091.1"/>
</dbReference>
<dbReference type="GO" id="GO:0000160">
    <property type="term" value="P:phosphorelay signal transduction system"/>
    <property type="evidence" value="ECO:0007669"/>
    <property type="project" value="InterPro"/>
</dbReference>
<dbReference type="Proteomes" id="UP000177791">
    <property type="component" value="Unassembled WGS sequence"/>
</dbReference>
<dbReference type="SMART" id="SM00448">
    <property type="entry name" value="REC"/>
    <property type="match status" value="1"/>
</dbReference>
<protein>
    <recommendedName>
        <fullName evidence="2">Response regulatory domain-containing protein</fullName>
    </recommendedName>
</protein>
<feature type="domain" description="Response regulatory" evidence="2">
    <location>
        <begin position="2"/>
        <end position="126"/>
    </location>
</feature>
<dbReference type="PANTHER" id="PTHR44520:SF2">
    <property type="entry name" value="RESPONSE REGULATOR RCP1"/>
    <property type="match status" value="1"/>
</dbReference>
<evidence type="ECO:0000256" key="1">
    <source>
        <dbReference type="PROSITE-ProRule" id="PRU00169"/>
    </source>
</evidence>
<dbReference type="Gene3D" id="3.40.50.2300">
    <property type="match status" value="1"/>
</dbReference>
<evidence type="ECO:0000313" key="4">
    <source>
        <dbReference type="Proteomes" id="UP000177791"/>
    </source>
</evidence>
<comment type="caution">
    <text evidence="3">The sequence shown here is derived from an EMBL/GenBank/DDBJ whole genome shotgun (WGS) entry which is preliminary data.</text>
</comment>
<name>A0A1G1SW81_9BACT</name>
<dbReference type="OrthoDB" id="1524091at2"/>
<evidence type="ECO:0000259" key="2">
    <source>
        <dbReference type="PROSITE" id="PS50110"/>
    </source>
</evidence>
<evidence type="ECO:0000313" key="3">
    <source>
        <dbReference type="EMBL" id="OGX82880.1"/>
    </source>
</evidence>
<organism evidence="3 4">
    <name type="scientific">Hymenobacter glacialis</name>
    <dbReference type="NCBI Taxonomy" id="1908236"/>
    <lineage>
        <taxon>Bacteria</taxon>
        <taxon>Pseudomonadati</taxon>
        <taxon>Bacteroidota</taxon>
        <taxon>Cytophagia</taxon>
        <taxon>Cytophagales</taxon>
        <taxon>Hymenobacteraceae</taxon>
        <taxon>Hymenobacter</taxon>
    </lineage>
</organism>
<dbReference type="PANTHER" id="PTHR44520">
    <property type="entry name" value="RESPONSE REGULATOR RCP1-RELATED"/>
    <property type="match status" value="1"/>
</dbReference>
<dbReference type="Pfam" id="PF00072">
    <property type="entry name" value="Response_reg"/>
    <property type="match status" value="1"/>
</dbReference>
<feature type="modified residue" description="4-aspartylphosphate" evidence="1">
    <location>
        <position position="56"/>
    </location>
</feature>
<dbReference type="STRING" id="1908236.BEN48_17410"/>
<reference evidence="3 4" key="1">
    <citation type="submission" date="2016-08" db="EMBL/GenBank/DDBJ databases">
        <title>Hymenobacter coccineus sp. nov., Hymenobacter lapidarius sp. nov. and Hymenobacter glacialis sp. nov., isolated from Antarctic soil.</title>
        <authorList>
            <person name="Sedlacek I."/>
            <person name="Kralova S."/>
            <person name="Kyrova K."/>
            <person name="Maslanova I."/>
            <person name="Stankova E."/>
            <person name="Vrbovska V."/>
            <person name="Nemec M."/>
            <person name="Bartak M."/>
            <person name="Svec P."/>
            <person name="Busse H.-J."/>
            <person name="Pantucek R."/>
        </authorList>
    </citation>
    <scope>NUCLEOTIDE SEQUENCE [LARGE SCALE GENOMIC DNA]</scope>
    <source>
        <strain evidence="3 4">CCM 8648</strain>
    </source>
</reference>
<proteinExistence type="predicted"/>
<keyword evidence="1" id="KW-0597">Phosphoprotein</keyword>
<dbReference type="SUPFAM" id="SSF52172">
    <property type="entry name" value="CheY-like"/>
    <property type="match status" value="1"/>
</dbReference>
<accession>A0A1G1SW81</accession>
<dbReference type="InterPro" id="IPR001789">
    <property type="entry name" value="Sig_transdc_resp-reg_receiver"/>
</dbReference>
<dbReference type="InterPro" id="IPR052893">
    <property type="entry name" value="TCS_response_regulator"/>
</dbReference>